<dbReference type="Proteomes" id="UP000053268">
    <property type="component" value="Unassembled WGS sequence"/>
</dbReference>
<sequence>MSREWCAQAMSRAVEFNPHVPAYLLEQRALALPPEHVVRRGDSEALAYAFWHLRHWRHVDGALRLLAHAAQATSSRPARCLACNACGDRELLGGRGGWGRGGGWGWRLAAGAALLAAAGAALALWAQRWPRAAAAAALLHPAALRRLLTALDRVTNVQNLERRIKSFVRFGDVNMYCGRRPPGMLGSVA</sequence>
<evidence type="ECO:0000256" key="5">
    <source>
        <dbReference type="ARBA" id="ARBA00023136"/>
    </source>
</evidence>
<dbReference type="PANTHER" id="PTHR12745:SF6">
    <property type="entry name" value="PROTEIN ST7 HOMOLOG"/>
    <property type="match status" value="1"/>
</dbReference>
<evidence type="ECO:0000256" key="6">
    <source>
        <dbReference type="ARBA" id="ARBA00040270"/>
    </source>
</evidence>
<accession>A0A0N1IMQ4</accession>
<evidence type="ECO:0000313" key="8">
    <source>
        <dbReference type="EMBL" id="KPI99603.1"/>
    </source>
</evidence>
<reference evidence="8 9" key="1">
    <citation type="journal article" date="2015" name="Nat. Commun.">
        <title>Outbred genome sequencing and CRISPR/Cas9 gene editing in butterflies.</title>
        <authorList>
            <person name="Li X."/>
            <person name="Fan D."/>
            <person name="Zhang W."/>
            <person name="Liu G."/>
            <person name="Zhang L."/>
            <person name="Zhao L."/>
            <person name="Fang X."/>
            <person name="Chen L."/>
            <person name="Dong Y."/>
            <person name="Chen Y."/>
            <person name="Ding Y."/>
            <person name="Zhao R."/>
            <person name="Feng M."/>
            <person name="Zhu Y."/>
            <person name="Feng Y."/>
            <person name="Jiang X."/>
            <person name="Zhu D."/>
            <person name="Xiang H."/>
            <person name="Feng X."/>
            <person name="Li S."/>
            <person name="Wang J."/>
            <person name="Zhang G."/>
            <person name="Kronforst M.R."/>
            <person name="Wang W."/>
        </authorList>
    </citation>
    <scope>NUCLEOTIDE SEQUENCE [LARGE SCALE GENOMIC DNA]</scope>
    <source>
        <strain evidence="8">Ya'a_city_454_Px</strain>
        <tissue evidence="8">Whole body</tissue>
    </source>
</reference>
<organism evidence="8 9">
    <name type="scientific">Papilio xuthus</name>
    <name type="common">Asian swallowtail butterfly</name>
    <dbReference type="NCBI Taxonomy" id="66420"/>
    <lineage>
        <taxon>Eukaryota</taxon>
        <taxon>Metazoa</taxon>
        <taxon>Ecdysozoa</taxon>
        <taxon>Arthropoda</taxon>
        <taxon>Hexapoda</taxon>
        <taxon>Insecta</taxon>
        <taxon>Pterygota</taxon>
        <taxon>Neoptera</taxon>
        <taxon>Endopterygota</taxon>
        <taxon>Lepidoptera</taxon>
        <taxon>Glossata</taxon>
        <taxon>Ditrysia</taxon>
        <taxon>Papilionoidea</taxon>
        <taxon>Papilionidae</taxon>
        <taxon>Papilioninae</taxon>
        <taxon>Papilio</taxon>
    </lineage>
</organism>
<comment type="subcellular location">
    <subcellularLocation>
        <location evidence="1">Membrane</location>
        <topology evidence="1">Multi-pass membrane protein</topology>
    </subcellularLocation>
</comment>
<evidence type="ECO:0000256" key="1">
    <source>
        <dbReference type="ARBA" id="ARBA00004141"/>
    </source>
</evidence>
<evidence type="ECO:0000256" key="2">
    <source>
        <dbReference type="ARBA" id="ARBA00009751"/>
    </source>
</evidence>
<dbReference type="EMBL" id="KQ459566">
    <property type="protein sequence ID" value="KPI99603.1"/>
    <property type="molecule type" value="Genomic_DNA"/>
</dbReference>
<name>A0A0N1IMQ4_PAPXU</name>
<keyword evidence="4 7" id="KW-1133">Transmembrane helix</keyword>
<keyword evidence="9" id="KW-1185">Reference proteome</keyword>
<evidence type="ECO:0000256" key="7">
    <source>
        <dbReference type="SAM" id="Phobius"/>
    </source>
</evidence>
<dbReference type="Pfam" id="PF04184">
    <property type="entry name" value="ST7"/>
    <property type="match status" value="1"/>
</dbReference>
<protein>
    <recommendedName>
        <fullName evidence="6">Protein ST7 homolog</fullName>
    </recommendedName>
</protein>
<dbReference type="AlphaFoldDB" id="A0A0N1IMQ4"/>
<gene>
    <name evidence="8" type="ORF">RR46_00846</name>
</gene>
<dbReference type="InterPro" id="IPR007311">
    <property type="entry name" value="ST7"/>
</dbReference>
<evidence type="ECO:0000256" key="3">
    <source>
        <dbReference type="ARBA" id="ARBA00022692"/>
    </source>
</evidence>
<evidence type="ECO:0000313" key="9">
    <source>
        <dbReference type="Proteomes" id="UP000053268"/>
    </source>
</evidence>
<keyword evidence="5 7" id="KW-0472">Membrane</keyword>
<proteinExistence type="inferred from homology"/>
<dbReference type="GO" id="GO:0016020">
    <property type="term" value="C:membrane"/>
    <property type="evidence" value="ECO:0007669"/>
    <property type="project" value="UniProtKB-SubCell"/>
</dbReference>
<feature type="transmembrane region" description="Helical" evidence="7">
    <location>
        <begin position="104"/>
        <end position="125"/>
    </location>
</feature>
<evidence type="ECO:0000256" key="4">
    <source>
        <dbReference type="ARBA" id="ARBA00022989"/>
    </source>
</evidence>
<keyword evidence="3 7" id="KW-0812">Transmembrane</keyword>
<dbReference type="PANTHER" id="PTHR12745">
    <property type="entry name" value="SUPPRESSION OF TUMORIGENICITY 7"/>
    <property type="match status" value="1"/>
</dbReference>
<comment type="similarity">
    <text evidence="2">Belongs to the ST7 family.</text>
</comment>